<accession>A0AAJ2NNB5</accession>
<organism evidence="2 3">
    <name type="scientific">Alkalihalophilus pseudofirmus</name>
    <name type="common">Bacillus pseudofirmus</name>
    <dbReference type="NCBI Taxonomy" id="79885"/>
    <lineage>
        <taxon>Bacteria</taxon>
        <taxon>Bacillati</taxon>
        <taxon>Bacillota</taxon>
        <taxon>Bacilli</taxon>
        <taxon>Bacillales</taxon>
        <taxon>Bacillaceae</taxon>
        <taxon>Alkalihalophilus</taxon>
    </lineage>
</organism>
<dbReference type="InterPro" id="IPR011856">
    <property type="entry name" value="tRNA_endonuc-like_dom_sf"/>
</dbReference>
<proteinExistence type="predicted"/>
<dbReference type="InterPro" id="IPR011335">
    <property type="entry name" value="Restrct_endonuc-II-like"/>
</dbReference>
<protein>
    <submittedName>
        <fullName evidence="2">Restriction endonuclease</fullName>
        <ecNumber evidence="2">3.1.21.-</ecNumber>
    </submittedName>
</protein>
<name>A0AAJ2NNB5_ALKPS</name>
<dbReference type="InterPro" id="IPR007560">
    <property type="entry name" value="Restrct_endonuc_IV_Mrr"/>
</dbReference>
<evidence type="ECO:0000313" key="2">
    <source>
        <dbReference type="EMBL" id="MDV2885521.1"/>
    </source>
</evidence>
<evidence type="ECO:0000313" key="3">
    <source>
        <dbReference type="Proteomes" id="UP001285636"/>
    </source>
</evidence>
<dbReference type="GO" id="GO:0003677">
    <property type="term" value="F:DNA binding"/>
    <property type="evidence" value="ECO:0007669"/>
    <property type="project" value="InterPro"/>
</dbReference>
<dbReference type="RefSeq" id="WP_323466720.1">
    <property type="nucleotide sequence ID" value="NZ_CP144224.1"/>
</dbReference>
<dbReference type="GO" id="GO:0004519">
    <property type="term" value="F:endonuclease activity"/>
    <property type="evidence" value="ECO:0007669"/>
    <property type="project" value="UniProtKB-KW"/>
</dbReference>
<dbReference type="EMBL" id="JAWJAY010000001">
    <property type="protein sequence ID" value="MDV2885521.1"/>
    <property type="molecule type" value="Genomic_DNA"/>
</dbReference>
<dbReference type="SUPFAM" id="SSF52980">
    <property type="entry name" value="Restriction endonuclease-like"/>
    <property type="match status" value="1"/>
</dbReference>
<dbReference type="Pfam" id="PF04471">
    <property type="entry name" value="Mrr_cat"/>
    <property type="match status" value="1"/>
</dbReference>
<dbReference type="EC" id="3.1.21.-" evidence="2"/>
<sequence length="66" mass="7467">MALLHSNIVKYNATGGLVVTTAGFNKNAVKYASDLNIRLISGQMLVEMWLQEEEFEVEYIKNIEAF</sequence>
<dbReference type="AlphaFoldDB" id="A0AAJ2NNB5"/>
<reference evidence="2" key="1">
    <citation type="submission" date="2023-10" db="EMBL/GenBank/DDBJ databases">
        <title>Screening of Alkalihalophilus pseudofirmusBZ-TG-HK211 and Its Alleviation of Salt Stress on Rapeseed Growth.</title>
        <authorList>
            <person name="Zhao B."/>
            <person name="Guo T."/>
        </authorList>
    </citation>
    <scope>NUCLEOTIDE SEQUENCE</scope>
    <source>
        <strain evidence="2">BZ-TG-HK211</strain>
    </source>
</reference>
<keyword evidence="2" id="KW-0540">Nuclease</keyword>
<dbReference type="Proteomes" id="UP001285636">
    <property type="component" value="Unassembled WGS sequence"/>
</dbReference>
<feature type="domain" description="Restriction endonuclease type IV Mrr" evidence="1">
    <location>
        <begin position="4"/>
        <end position="48"/>
    </location>
</feature>
<dbReference type="GO" id="GO:0016787">
    <property type="term" value="F:hydrolase activity"/>
    <property type="evidence" value="ECO:0007669"/>
    <property type="project" value="UniProtKB-KW"/>
</dbReference>
<keyword evidence="2" id="KW-0255">Endonuclease</keyword>
<keyword evidence="2" id="KW-0378">Hydrolase</keyword>
<dbReference type="GO" id="GO:0009307">
    <property type="term" value="P:DNA restriction-modification system"/>
    <property type="evidence" value="ECO:0007669"/>
    <property type="project" value="InterPro"/>
</dbReference>
<gene>
    <name evidence="2" type="ORF">RYX45_10005</name>
</gene>
<evidence type="ECO:0000259" key="1">
    <source>
        <dbReference type="Pfam" id="PF04471"/>
    </source>
</evidence>
<comment type="caution">
    <text evidence="2">The sequence shown here is derived from an EMBL/GenBank/DDBJ whole genome shotgun (WGS) entry which is preliminary data.</text>
</comment>
<dbReference type="Gene3D" id="3.40.1350.10">
    <property type="match status" value="1"/>
</dbReference>